<keyword evidence="2" id="KW-1185">Reference proteome</keyword>
<sequence>MHVLDIRPQPPGSGSTLARFDLQLVEGVRLYNLKLSEKPDGRRRVFAPSAFGTAAATFTTDIADQIVHAASAALGENPHDRRAA</sequence>
<dbReference type="RefSeq" id="WP_379102611.1">
    <property type="nucleotide sequence ID" value="NZ_JBHUGZ010000017.1"/>
</dbReference>
<evidence type="ECO:0000313" key="1">
    <source>
        <dbReference type="EMBL" id="MFD1985910.1"/>
    </source>
</evidence>
<evidence type="ECO:0000313" key="2">
    <source>
        <dbReference type="Proteomes" id="UP001597405"/>
    </source>
</evidence>
<protein>
    <submittedName>
        <fullName evidence="1">Uncharacterized protein</fullName>
    </submittedName>
</protein>
<gene>
    <name evidence="1" type="ORF">ACFSOZ_26030</name>
</gene>
<dbReference type="EMBL" id="JBHUGZ010000017">
    <property type="protein sequence ID" value="MFD1985910.1"/>
    <property type="molecule type" value="Genomic_DNA"/>
</dbReference>
<reference evidence="2" key="1">
    <citation type="journal article" date="2019" name="Int. J. Syst. Evol. Microbiol.">
        <title>The Global Catalogue of Microorganisms (GCM) 10K type strain sequencing project: providing services to taxonomists for standard genome sequencing and annotation.</title>
        <authorList>
            <consortium name="The Broad Institute Genomics Platform"/>
            <consortium name="The Broad Institute Genome Sequencing Center for Infectious Disease"/>
            <person name="Wu L."/>
            <person name="Ma J."/>
        </authorList>
    </citation>
    <scope>NUCLEOTIDE SEQUENCE [LARGE SCALE GENOMIC DNA]</scope>
    <source>
        <strain evidence="2">CGMCC 1.16225</strain>
    </source>
</reference>
<comment type="caution">
    <text evidence="1">The sequence shown here is derived from an EMBL/GenBank/DDBJ whole genome shotgun (WGS) entry which is preliminary data.</text>
</comment>
<accession>A0ABW4UG09</accession>
<dbReference type="Proteomes" id="UP001597405">
    <property type="component" value="Unassembled WGS sequence"/>
</dbReference>
<organism evidence="1 2">
    <name type="scientific">Mesorhizobium newzealandense</name>
    <dbReference type="NCBI Taxonomy" id="1300302"/>
    <lineage>
        <taxon>Bacteria</taxon>
        <taxon>Pseudomonadati</taxon>
        <taxon>Pseudomonadota</taxon>
        <taxon>Alphaproteobacteria</taxon>
        <taxon>Hyphomicrobiales</taxon>
        <taxon>Phyllobacteriaceae</taxon>
        <taxon>Mesorhizobium</taxon>
    </lineage>
</organism>
<name>A0ABW4UG09_9HYPH</name>
<proteinExistence type="predicted"/>